<dbReference type="SUPFAM" id="SSF82544">
    <property type="entry name" value="GckA/TtuD-like"/>
    <property type="match status" value="1"/>
</dbReference>
<evidence type="ECO:0000256" key="6">
    <source>
        <dbReference type="ARBA" id="ARBA00022741"/>
    </source>
</evidence>
<evidence type="ECO:0000256" key="4">
    <source>
        <dbReference type="ARBA" id="ARBA00020720"/>
    </source>
</evidence>
<dbReference type="InterPro" id="IPR039760">
    <property type="entry name" value="MOFRL_protein"/>
</dbReference>
<dbReference type="FunFam" id="3.40.50.10180:FF:000001">
    <property type="entry name" value="Glycerate kinase"/>
    <property type="match status" value="1"/>
</dbReference>
<keyword evidence="5" id="KW-0808">Transferase</keyword>
<name>A0A8B7PCC6_HYAAZ</name>
<evidence type="ECO:0000313" key="12">
    <source>
        <dbReference type="RefSeq" id="XP_018022876.1"/>
    </source>
</evidence>
<evidence type="ECO:0000313" key="11">
    <source>
        <dbReference type="Proteomes" id="UP000694843"/>
    </source>
</evidence>
<dbReference type="GeneID" id="108678891"/>
<dbReference type="OrthoDB" id="44918at2759"/>
<dbReference type="InterPro" id="IPR007835">
    <property type="entry name" value="MOFRL"/>
</dbReference>
<evidence type="ECO:0000256" key="2">
    <source>
        <dbReference type="ARBA" id="ARBA00005393"/>
    </source>
</evidence>
<evidence type="ECO:0000259" key="9">
    <source>
        <dbReference type="Pfam" id="PF05161"/>
    </source>
</evidence>
<dbReference type="PANTHER" id="PTHR12227">
    <property type="entry name" value="GLYCERATE KINASE"/>
    <property type="match status" value="1"/>
</dbReference>
<comment type="catalytic activity">
    <reaction evidence="1">
        <text>(R)-glycerate + ATP = (2R)-3-phosphoglycerate + ADP + H(+)</text>
        <dbReference type="Rhea" id="RHEA:23516"/>
        <dbReference type="ChEBI" id="CHEBI:15378"/>
        <dbReference type="ChEBI" id="CHEBI:16659"/>
        <dbReference type="ChEBI" id="CHEBI:30616"/>
        <dbReference type="ChEBI" id="CHEBI:58272"/>
        <dbReference type="ChEBI" id="CHEBI:456216"/>
        <dbReference type="EC" id="2.7.1.31"/>
    </reaction>
</comment>
<gene>
    <name evidence="12" type="primary">LOC108678891</name>
</gene>
<dbReference type="PANTHER" id="PTHR12227:SF0">
    <property type="entry name" value="GLYCERATE KINASE"/>
    <property type="match status" value="1"/>
</dbReference>
<dbReference type="Pfam" id="PF05161">
    <property type="entry name" value="MOFRL"/>
    <property type="match status" value="1"/>
</dbReference>
<evidence type="ECO:0000256" key="1">
    <source>
        <dbReference type="ARBA" id="ARBA00000694"/>
    </source>
</evidence>
<dbReference type="GO" id="GO:0008887">
    <property type="term" value="F:glycerate kinase activity"/>
    <property type="evidence" value="ECO:0007669"/>
    <property type="project" value="UniProtKB-EC"/>
</dbReference>
<dbReference type="KEGG" id="hazt:108678891"/>
<dbReference type="GO" id="GO:0005737">
    <property type="term" value="C:cytoplasm"/>
    <property type="evidence" value="ECO:0007669"/>
    <property type="project" value="TreeGrafter"/>
</dbReference>
<dbReference type="InterPro" id="IPR038614">
    <property type="entry name" value="GK_N_sf"/>
</dbReference>
<evidence type="ECO:0000259" key="10">
    <source>
        <dbReference type="Pfam" id="PF13660"/>
    </source>
</evidence>
<dbReference type="InterPro" id="IPR025286">
    <property type="entry name" value="MOFRL_assoc_dom"/>
</dbReference>
<comment type="similarity">
    <text evidence="2">Belongs to the glycerate kinase type-2 family.</text>
</comment>
<dbReference type="Pfam" id="PF13660">
    <property type="entry name" value="DUF4147"/>
    <property type="match status" value="1"/>
</dbReference>
<dbReference type="AlphaFoldDB" id="A0A8B7PCC6"/>
<feature type="domain" description="MOFRL-associated" evidence="10">
    <location>
        <begin position="38"/>
        <end position="285"/>
    </location>
</feature>
<dbReference type="Gene3D" id="3.40.1480.10">
    <property type="entry name" value="MOFRL domain"/>
    <property type="match status" value="1"/>
</dbReference>
<dbReference type="OMA" id="GKAAWRM"/>
<reference evidence="12" key="1">
    <citation type="submission" date="2025-08" db="UniProtKB">
        <authorList>
            <consortium name="RefSeq"/>
        </authorList>
    </citation>
    <scope>IDENTIFICATION</scope>
    <source>
        <tissue evidence="12">Whole organism</tissue>
    </source>
</reference>
<sequence>MFYRSIPCFTVIVQKFLSISSISSRSTMNDVTSLLTVLRNAYLAGVASVLPEALVPKLVKRLGNNLKVGQTVHPLNSNCYIIGFGKAVINMVKPVEDILRNADGSSHLLDGVISVPYGIQNTIKDCNLLPDKSSKVRVYEGAKNNMPDEHALTATREIITLVEALKSSDLIIALISGGGSALLTLPKPPVTLEEKQNIIQTLNRAGADITELNTVRKLLSEVKGGNLALKTRARIITLILSDVINSPLGIIASGPTVPNEDTREDLTKIFSKYDIQMPPSVMQALSDYKPSCTDDFGHVSNFLMGDNNVALDAARKSIQTSLGEECCTVVVSSSLRGEASSVAETMAMLCHLILKGYDKCARENLISTPEFDEEKMSVEKRFDFQGISFAQLISSLFVSDADQLISDIGSSIVARKPCCLLFGGETTVRVVGTGIGGRNQEMVLAMMIHLHKVLHDEQLSGHVAFVSAGTDGIDGPTDAAGAGTYWTPQECSYRESLAAGLNPEAFLSNNDSHNFFCRLGGGKYLIQPGHTSTNVMDLQLLYIAPPPQ</sequence>
<feature type="domain" description="MOFRL" evidence="9">
    <location>
        <begin position="418"/>
        <end position="537"/>
    </location>
</feature>
<keyword evidence="7 12" id="KW-0418">Kinase</keyword>
<keyword evidence="11" id="KW-1185">Reference proteome</keyword>
<evidence type="ECO:0000256" key="5">
    <source>
        <dbReference type="ARBA" id="ARBA00022679"/>
    </source>
</evidence>
<evidence type="ECO:0000256" key="7">
    <source>
        <dbReference type="ARBA" id="ARBA00022777"/>
    </source>
</evidence>
<dbReference type="GO" id="GO:0005524">
    <property type="term" value="F:ATP binding"/>
    <property type="evidence" value="ECO:0007669"/>
    <property type="project" value="UniProtKB-KW"/>
</dbReference>
<dbReference type="InterPro" id="IPR037035">
    <property type="entry name" value="GK-like_C_sf"/>
</dbReference>
<keyword evidence="6" id="KW-0547">Nucleotide-binding</keyword>
<dbReference type="RefSeq" id="XP_018022876.1">
    <property type="nucleotide sequence ID" value="XM_018167387.2"/>
</dbReference>
<evidence type="ECO:0000256" key="8">
    <source>
        <dbReference type="ARBA" id="ARBA00022840"/>
    </source>
</evidence>
<organism evidence="11 12">
    <name type="scientific">Hyalella azteca</name>
    <name type="common">Amphipod</name>
    <dbReference type="NCBI Taxonomy" id="294128"/>
    <lineage>
        <taxon>Eukaryota</taxon>
        <taxon>Metazoa</taxon>
        <taxon>Ecdysozoa</taxon>
        <taxon>Arthropoda</taxon>
        <taxon>Crustacea</taxon>
        <taxon>Multicrustacea</taxon>
        <taxon>Malacostraca</taxon>
        <taxon>Eumalacostraca</taxon>
        <taxon>Peracarida</taxon>
        <taxon>Amphipoda</taxon>
        <taxon>Senticaudata</taxon>
        <taxon>Talitrida</taxon>
        <taxon>Talitroidea</taxon>
        <taxon>Hyalellidae</taxon>
        <taxon>Hyalella</taxon>
    </lineage>
</organism>
<dbReference type="Gene3D" id="3.40.50.10180">
    <property type="entry name" value="Glycerate kinase, MOFRL-like N-terminal domain"/>
    <property type="match status" value="1"/>
</dbReference>
<proteinExistence type="inferred from homology"/>
<evidence type="ECO:0000256" key="3">
    <source>
        <dbReference type="ARBA" id="ARBA00012101"/>
    </source>
</evidence>
<dbReference type="Proteomes" id="UP000694843">
    <property type="component" value="Unplaced"/>
</dbReference>
<protein>
    <recommendedName>
        <fullName evidence="4">Glycerate kinase</fullName>
        <ecNumber evidence="3">2.7.1.31</ecNumber>
    </recommendedName>
</protein>
<keyword evidence="8" id="KW-0067">ATP-binding</keyword>
<accession>A0A8B7PCC6</accession>
<dbReference type="EC" id="2.7.1.31" evidence="3"/>